<evidence type="ECO:0000313" key="2">
    <source>
        <dbReference type="Proteomes" id="UP000070089"/>
    </source>
</evidence>
<evidence type="ECO:0000313" key="1">
    <source>
        <dbReference type="EMBL" id="KWX15243.1"/>
    </source>
</evidence>
<dbReference type="EMBL" id="JXTI01000011">
    <property type="protein sequence ID" value="KWX15243.1"/>
    <property type="molecule type" value="Genomic_DNA"/>
</dbReference>
<dbReference type="Proteomes" id="UP000070089">
    <property type="component" value="Unassembled WGS sequence"/>
</dbReference>
<dbReference type="AlphaFoldDB" id="A0A132NYW5"/>
<comment type="caution">
    <text evidence="1">The sequence shown here is derived from an EMBL/GenBank/DDBJ whole genome shotgun (WGS) entry which is preliminary data.</text>
</comment>
<proteinExistence type="predicted"/>
<protein>
    <submittedName>
        <fullName evidence="1">Uncharacterized protein</fullName>
    </submittedName>
</protein>
<gene>
    <name evidence="1" type="ORF">QR46_0679</name>
</gene>
<sequence length="112" mass="12373">MLDRCTVTSSAKTEYPCLLSTVMVCTYSATQVVTVNGTLNASYQQRERDGAGHTAPIASCSNNQRRFGLVRSAHGYRSHARRCLHTSLCIGIPHHQQQPSQLLMALPTNSRR</sequence>
<accession>A0A132NYW5</accession>
<organism evidence="1 2">
    <name type="scientific">Giardia duodenalis assemblage B</name>
    <dbReference type="NCBI Taxonomy" id="1394984"/>
    <lineage>
        <taxon>Eukaryota</taxon>
        <taxon>Metamonada</taxon>
        <taxon>Diplomonadida</taxon>
        <taxon>Hexamitidae</taxon>
        <taxon>Giardiinae</taxon>
        <taxon>Giardia</taxon>
    </lineage>
</organism>
<dbReference type="VEuPathDB" id="GiardiaDB:QR46_0679"/>
<reference evidence="1 2" key="1">
    <citation type="journal article" date="2015" name="Mol. Biochem. Parasitol.">
        <title>Identification of polymorphic genes for use in assemblage B genotyping assays through comparative genomics of multiple assemblage B Giardia duodenalis isolates.</title>
        <authorList>
            <person name="Wielinga C."/>
            <person name="Thompson R.C."/>
            <person name="Monis P."/>
            <person name="Ryan U."/>
        </authorList>
    </citation>
    <scope>NUCLEOTIDE SEQUENCE [LARGE SCALE GENOMIC DNA]</scope>
    <source>
        <strain evidence="1 2">BAH15c1</strain>
    </source>
</reference>
<name>A0A132NYW5_GIAIN</name>